<evidence type="ECO:0000256" key="2">
    <source>
        <dbReference type="ARBA" id="ARBA00004496"/>
    </source>
</evidence>
<evidence type="ECO:0000256" key="9">
    <source>
        <dbReference type="ARBA" id="ARBA00022722"/>
    </source>
</evidence>
<keyword evidence="11 15" id="KW-0255">Endonuclease</keyword>
<feature type="binding site" evidence="15">
    <location>
        <position position="121"/>
    </location>
    <ligand>
        <name>Mg(2+)</name>
        <dbReference type="ChEBI" id="CHEBI:18420"/>
    </ligand>
</feature>
<dbReference type="Proteomes" id="UP000295777">
    <property type="component" value="Unassembled WGS sequence"/>
</dbReference>
<dbReference type="GO" id="GO:0005737">
    <property type="term" value="C:cytoplasm"/>
    <property type="evidence" value="ECO:0007669"/>
    <property type="project" value="UniProtKB-SubCell"/>
</dbReference>
<keyword evidence="19" id="KW-1185">Reference proteome</keyword>
<dbReference type="PANTHER" id="PTHR11207:SF0">
    <property type="entry name" value="RIBONUCLEASE 3"/>
    <property type="match status" value="1"/>
</dbReference>
<dbReference type="GO" id="GO:0004525">
    <property type="term" value="F:ribonuclease III activity"/>
    <property type="evidence" value="ECO:0007669"/>
    <property type="project" value="UniProtKB-UniRule"/>
</dbReference>
<gene>
    <name evidence="15" type="primary">rnc</name>
    <name evidence="18" type="ORF">CLV27_0244</name>
</gene>
<dbReference type="GO" id="GO:0006397">
    <property type="term" value="P:mRNA processing"/>
    <property type="evidence" value="ECO:0007669"/>
    <property type="project" value="UniProtKB-UniRule"/>
</dbReference>
<dbReference type="GO" id="GO:0003725">
    <property type="term" value="F:double-stranded RNA binding"/>
    <property type="evidence" value="ECO:0007669"/>
    <property type="project" value="TreeGrafter"/>
</dbReference>
<dbReference type="Gene3D" id="3.30.160.20">
    <property type="match status" value="1"/>
</dbReference>
<dbReference type="EMBL" id="SMFV01000001">
    <property type="protein sequence ID" value="TCK06443.1"/>
    <property type="molecule type" value="Genomic_DNA"/>
</dbReference>
<dbReference type="RefSeq" id="WP_132524991.1">
    <property type="nucleotide sequence ID" value="NZ_SMFV01000001.1"/>
</dbReference>
<dbReference type="SUPFAM" id="SSF69065">
    <property type="entry name" value="RNase III domain-like"/>
    <property type="match status" value="1"/>
</dbReference>
<dbReference type="Gene3D" id="1.10.1520.10">
    <property type="entry name" value="Ribonuclease III domain"/>
    <property type="match status" value="1"/>
</dbReference>
<dbReference type="PROSITE" id="PS50137">
    <property type="entry name" value="DS_RBD"/>
    <property type="match status" value="1"/>
</dbReference>
<dbReference type="GO" id="GO:0006364">
    <property type="term" value="P:rRNA processing"/>
    <property type="evidence" value="ECO:0007669"/>
    <property type="project" value="UniProtKB-UniRule"/>
</dbReference>
<feature type="binding site" evidence="15">
    <location>
        <position position="118"/>
    </location>
    <ligand>
        <name>Mg(2+)</name>
        <dbReference type="ChEBI" id="CHEBI:18420"/>
    </ligand>
</feature>
<feature type="domain" description="RNase III" evidence="17">
    <location>
        <begin position="5"/>
        <end position="132"/>
    </location>
</feature>
<evidence type="ECO:0000256" key="1">
    <source>
        <dbReference type="ARBA" id="ARBA00000109"/>
    </source>
</evidence>
<keyword evidence="14 15" id="KW-0694">RNA-binding</keyword>
<evidence type="ECO:0000259" key="17">
    <source>
        <dbReference type="PROSITE" id="PS50142"/>
    </source>
</evidence>
<accession>A0A4R1GHD8</accession>
<evidence type="ECO:0000259" key="16">
    <source>
        <dbReference type="PROSITE" id="PS50137"/>
    </source>
</evidence>
<sequence>MNHRLKELEEKIGYRFRNRELLLKALTHRSFAFEKDTKENYEVLEFLGDAVIGLIVSEELIKRFPDKSEGELSQIRAYLVSESSLSELAKTVDLGNYLLLGKGERLSGGRKKSSLLCDVFESLFGAIYLDGGFYEARRVFLERFLKKMWEILESAVTYKDFKSYLQEITQREFKVIPSYALIKSEGPEHDKTFTVECRVKELRTVASGKSKKSAEQQAAKEMLKALGVINEANGP</sequence>
<dbReference type="InterPro" id="IPR036389">
    <property type="entry name" value="RNase_III_sf"/>
</dbReference>
<dbReference type="Pfam" id="PF14622">
    <property type="entry name" value="Ribonucleas_3_3"/>
    <property type="match status" value="1"/>
</dbReference>
<comment type="similarity">
    <text evidence="3">Belongs to the ribonuclease III family.</text>
</comment>
<evidence type="ECO:0000256" key="8">
    <source>
        <dbReference type="ARBA" id="ARBA00022694"/>
    </source>
</evidence>
<evidence type="ECO:0000256" key="4">
    <source>
        <dbReference type="ARBA" id="ARBA00011738"/>
    </source>
</evidence>
<dbReference type="CDD" id="cd10845">
    <property type="entry name" value="DSRM_RNAse_III_family"/>
    <property type="match status" value="1"/>
</dbReference>
<dbReference type="CDD" id="cd00593">
    <property type="entry name" value="RIBOc"/>
    <property type="match status" value="1"/>
</dbReference>
<comment type="subcellular location">
    <subcellularLocation>
        <location evidence="2 15">Cytoplasm</location>
    </subcellularLocation>
</comment>
<keyword evidence="15" id="KW-0699">rRNA-binding</keyword>
<keyword evidence="9 15" id="KW-0540">Nuclease</keyword>
<dbReference type="SMART" id="SM00535">
    <property type="entry name" value="RIBOc"/>
    <property type="match status" value="1"/>
</dbReference>
<keyword evidence="5 15" id="KW-0963">Cytoplasm</keyword>
<comment type="caution">
    <text evidence="18">The sequence shown here is derived from an EMBL/GenBank/DDBJ whole genome shotgun (WGS) entry which is preliminary data.</text>
</comment>
<dbReference type="NCBIfam" id="TIGR02191">
    <property type="entry name" value="RNaseIII"/>
    <property type="match status" value="1"/>
</dbReference>
<keyword evidence="13 15" id="KW-0460">Magnesium</keyword>
<feature type="active site" evidence="15">
    <location>
        <position position="121"/>
    </location>
</feature>
<comment type="function">
    <text evidence="15">Digests double-stranded RNA. Involved in the processing of primary rRNA transcript to yield the immediate precursors to the large and small rRNAs (23S and 16S). Processes some mRNAs, and tRNAs when they are encoded in the rRNA operon. Processes pre-crRNA and tracrRNA of type II CRISPR loci if present in the organism.</text>
</comment>
<keyword evidence="12 15" id="KW-0378">Hydrolase</keyword>
<dbReference type="SUPFAM" id="SSF54768">
    <property type="entry name" value="dsRNA-binding domain-like"/>
    <property type="match status" value="1"/>
</dbReference>
<evidence type="ECO:0000256" key="3">
    <source>
        <dbReference type="ARBA" id="ARBA00010183"/>
    </source>
</evidence>
<evidence type="ECO:0000256" key="14">
    <source>
        <dbReference type="ARBA" id="ARBA00022884"/>
    </source>
</evidence>
<comment type="cofactor">
    <cofactor evidence="15">
        <name>Mg(2+)</name>
        <dbReference type="ChEBI" id="CHEBI:18420"/>
    </cofactor>
</comment>
<feature type="active site" evidence="15">
    <location>
        <position position="49"/>
    </location>
</feature>
<feature type="domain" description="DRBM" evidence="16">
    <location>
        <begin position="160"/>
        <end position="228"/>
    </location>
</feature>
<dbReference type="GO" id="GO:0046872">
    <property type="term" value="F:metal ion binding"/>
    <property type="evidence" value="ECO:0007669"/>
    <property type="project" value="UniProtKB-KW"/>
</dbReference>
<dbReference type="OrthoDB" id="9805026at2"/>
<dbReference type="PANTHER" id="PTHR11207">
    <property type="entry name" value="RIBONUCLEASE III"/>
    <property type="match status" value="1"/>
</dbReference>
<dbReference type="SMART" id="SM00358">
    <property type="entry name" value="DSRM"/>
    <property type="match status" value="1"/>
</dbReference>
<dbReference type="GO" id="GO:0010468">
    <property type="term" value="P:regulation of gene expression"/>
    <property type="evidence" value="ECO:0007669"/>
    <property type="project" value="TreeGrafter"/>
</dbReference>
<keyword evidence="7 15" id="KW-0507">mRNA processing</keyword>
<dbReference type="InterPro" id="IPR000999">
    <property type="entry name" value="RNase_III_dom"/>
</dbReference>
<dbReference type="InterPro" id="IPR014720">
    <property type="entry name" value="dsRBD_dom"/>
</dbReference>
<dbReference type="FunFam" id="1.10.1520.10:FF:000001">
    <property type="entry name" value="Ribonuclease 3"/>
    <property type="match status" value="1"/>
</dbReference>
<evidence type="ECO:0000313" key="18">
    <source>
        <dbReference type="EMBL" id="TCK06443.1"/>
    </source>
</evidence>
<comment type="catalytic activity">
    <reaction evidence="1 15">
        <text>Endonucleolytic cleavage to 5'-phosphomonoester.</text>
        <dbReference type="EC" id="3.1.26.3"/>
    </reaction>
</comment>
<dbReference type="GO" id="GO:0042802">
    <property type="term" value="F:identical protein binding"/>
    <property type="evidence" value="ECO:0007669"/>
    <property type="project" value="UniProtKB-ARBA"/>
</dbReference>
<evidence type="ECO:0000256" key="5">
    <source>
        <dbReference type="ARBA" id="ARBA00022490"/>
    </source>
</evidence>
<feature type="binding site" evidence="15">
    <location>
        <position position="45"/>
    </location>
    <ligand>
        <name>Mg(2+)</name>
        <dbReference type="ChEBI" id="CHEBI:18420"/>
    </ligand>
</feature>
<name>A0A4R1GHD8_9BACT</name>
<evidence type="ECO:0000256" key="12">
    <source>
        <dbReference type="ARBA" id="ARBA00022801"/>
    </source>
</evidence>
<evidence type="ECO:0000313" key="19">
    <source>
        <dbReference type="Proteomes" id="UP000295777"/>
    </source>
</evidence>
<dbReference type="PROSITE" id="PS50142">
    <property type="entry name" value="RNASE_3_2"/>
    <property type="match status" value="1"/>
</dbReference>
<dbReference type="FunFam" id="3.30.160.20:FF:000003">
    <property type="entry name" value="Ribonuclease 3"/>
    <property type="match status" value="1"/>
</dbReference>
<dbReference type="Pfam" id="PF00035">
    <property type="entry name" value="dsrm"/>
    <property type="match status" value="1"/>
</dbReference>
<evidence type="ECO:0000256" key="7">
    <source>
        <dbReference type="ARBA" id="ARBA00022664"/>
    </source>
</evidence>
<proteinExistence type="inferred from homology"/>
<keyword evidence="6 15" id="KW-0698">rRNA processing</keyword>
<evidence type="ECO:0000256" key="15">
    <source>
        <dbReference type="HAMAP-Rule" id="MF_00104"/>
    </source>
</evidence>
<protein>
    <recommendedName>
        <fullName evidence="15">Ribonuclease 3</fullName>
        <ecNumber evidence="15">3.1.26.3</ecNumber>
    </recommendedName>
    <alternativeName>
        <fullName evidence="15">Ribonuclease III</fullName>
        <shortName evidence="15">RNase III</shortName>
    </alternativeName>
</protein>
<dbReference type="GO" id="GO:0008033">
    <property type="term" value="P:tRNA processing"/>
    <property type="evidence" value="ECO:0007669"/>
    <property type="project" value="UniProtKB-KW"/>
</dbReference>
<keyword evidence="8 15" id="KW-0819">tRNA processing</keyword>
<dbReference type="AlphaFoldDB" id="A0A4R1GHD8"/>
<dbReference type="InterPro" id="IPR011907">
    <property type="entry name" value="RNase_III"/>
</dbReference>
<reference evidence="18 19" key="1">
    <citation type="submission" date="2019-03" db="EMBL/GenBank/DDBJ databases">
        <title>Genomic Encyclopedia of Archaeal and Bacterial Type Strains, Phase II (KMG-II): from individual species to whole genera.</title>
        <authorList>
            <person name="Goeker M."/>
        </authorList>
    </citation>
    <scope>NUCLEOTIDE SEQUENCE [LARGE SCALE GENOMIC DNA]</scope>
    <source>
        <strain evidence="18 19">DSM 24425</strain>
    </source>
</reference>
<keyword evidence="10 15" id="KW-0479">Metal-binding</keyword>
<evidence type="ECO:0000256" key="11">
    <source>
        <dbReference type="ARBA" id="ARBA00022759"/>
    </source>
</evidence>
<evidence type="ECO:0000256" key="10">
    <source>
        <dbReference type="ARBA" id="ARBA00022723"/>
    </source>
</evidence>
<organism evidence="18 19">
    <name type="scientific">Phorcysia thermohydrogeniphila</name>
    <dbReference type="NCBI Taxonomy" id="936138"/>
    <lineage>
        <taxon>Bacteria</taxon>
        <taxon>Pseudomonadati</taxon>
        <taxon>Aquificota</taxon>
        <taxon>Aquificia</taxon>
        <taxon>Desulfurobacteriales</taxon>
        <taxon>Desulfurobacteriaceae</taxon>
        <taxon>Phorcysia</taxon>
    </lineage>
</organism>
<comment type="subunit">
    <text evidence="4 15">Homodimer.</text>
</comment>
<dbReference type="EC" id="3.1.26.3" evidence="15"/>
<dbReference type="GO" id="GO:0019843">
    <property type="term" value="F:rRNA binding"/>
    <property type="evidence" value="ECO:0007669"/>
    <property type="project" value="UniProtKB-KW"/>
</dbReference>
<evidence type="ECO:0000256" key="6">
    <source>
        <dbReference type="ARBA" id="ARBA00022552"/>
    </source>
</evidence>
<evidence type="ECO:0000256" key="13">
    <source>
        <dbReference type="ARBA" id="ARBA00022842"/>
    </source>
</evidence>
<dbReference type="HAMAP" id="MF_00104">
    <property type="entry name" value="RNase_III"/>
    <property type="match status" value="1"/>
</dbReference>